<dbReference type="PANTHER" id="PTHR30221:SF1">
    <property type="entry name" value="SMALL-CONDUCTANCE MECHANOSENSITIVE CHANNEL"/>
    <property type="match status" value="1"/>
</dbReference>
<keyword evidence="1" id="KW-0472">Membrane</keyword>
<keyword evidence="1" id="KW-1133">Transmembrane helix</keyword>
<comment type="caution">
    <text evidence="2">The sequence shown here is derived from an EMBL/GenBank/DDBJ whole genome shotgun (WGS) entry which is preliminary data.</text>
</comment>
<evidence type="ECO:0000313" key="2">
    <source>
        <dbReference type="EMBL" id="PIU98196.1"/>
    </source>
</evidence>
<proteinExistence type="predicted"/>
<dbReference type="Pfam" id="PF05552">
    <property type="entry name" value="MS_channel_1st_1"/>
    <property type="match status" value="2"/>
</dbReference>
<protein>
    <recommendedName>
        <fullName evidence="4">Small-conductance mechanosensitive ion channel</fullName>
    </recommendedName>
</protein>
<dbReference type="EMBL" id="PEVJ01000066">
    <property type="protein sequence ID" value="PIU98196.1"/>
    <property type="molecule type" value="Genomic_DNA"/>
</dbReference>
<keyword evidence="1" id="KW-0812">Transmembrane</keyword>
<organism evidence="2 3">
    <name type="scientific">Candidatus Wolfebacteria bacterium CG03_land_8_20_14_0_80_40_12</name>
    <dbReference type="NCBI Taxonomy" id="1975069"/>
    <lineage>
        <taxon>Bacteria</taxon>
        <taxon>Candidatus Wolfeibacteriota</taxon>
    </lineage>
</organism>
<dbReference type="Gene3D" id="1.10.287.1260">
    <property type="match status" value="1"/>
</dbReference>
<feature type="transmembrane region" description="Helical" evidence="1">
    <location>
        <begin position="24"/>
        <end position="49"/>
    </location>
</feature>
<dbReference type="AlphaFoldDB" id="A0A2M7B500"/>
<evidence type="ECO:0000256" key="1">
    <source>
        <dbReference type="SAM" id="Phobius"/>
    </source>
</evidence>
<feature type="transmembrane region" description="Helical" evidence="1">
    <location>
        <begin position="189"/>
        <end position="209"/>
    </location>
</feature>
<dbReference type="Proteomes" id="UP000228949">
    <property type="component" value="Unassembled WGS sequence"/>
</dbReference>
<reference evidence="3" key="1">
    <citation type="submission" date="2017-09" db="EMBL/GenBank/DDBJ databases">
        <title>Depth-based differentiation of microbial function through sediment-hosted aquifers and enrichment of novel symbionts in the deep terrestrial subsurface.</title>
        <authorList>
            <person name="Probst A.J."/>
            <person name="Ladd B."/>
            <person name="Jarett J.K."/>
            <person name="Geller-Mcgrath D.E."/>
            <person name="Sieber C.M.K."/>
            <person name="Emerson J.B."/>
            <person name="Anantharaman K."/>
            <person name="Thomas B.C."/>
            <person name="Malmstrom R."/>
            <person name="Stieglmeier M."/>
            <person name="Klingl A."/>
            <person name="Woyke T."/>
            <person name="Ryan C.M."/>
            <person name="Banfield J.F."/>
        </authorList>
    </citation>
    <scope>NUCLEOTIDE SEQUENCE [LARGE SCALE GENOMIC DNA]</scope>
</reference>
<feature type="transmembrane region" description="Helical" evidence="1">
    <location>
        <begin position="119"/>
        <end position="140"/>
    </location>
</feature>
<dbReference type="InterPro" id="IPR008910">
    <property type="entry name" value="MSC_TM_helix"/>
</dbReference>
<dbReference type="InterPro" id="IPR045275">
    <property type="entry name" value="MscS_archaea/bacteria_type"/>
</dbReference>
<evidence type="ECO:0000313" key="3">
    <source>
        <dbReference type="Proteomes" id="UP000228949"/>
    </source>
</evidence>
<gene>
    <name evidence="2" type="ORF">COS61_02765</name>
</gene>
<dbReference type="PANTHER" id="PTHR30221">
    <property type="entry name" value="SMALL-CONDUCTANCE MECHANOSENSITIVE CHANNEL"/>
    <property type="match status" value="1"/>
</dbReference>
<feature type="transmembrane region" description="Helical" evidence="1">
    <location>
        <begin position="161"/>
        <end position="183"/>
    </location>
</feature>
<feature type="transmembrane region" description="Helical" evidence="1">
    <location>
        <begin position="87"/>
        <end position="113"/>
    </location>
</feature>
<name>A0A2M7B500_9BACT</name>
<sequence length="225" mass="24310">MNVQSWTEITVNSLQNLWSQVLNFAPSLIGALIVLIVGLIIASGVRALIERVVNTLKINSLLRQVGLSPFFERAGVQINSGKFFGLLAYWFLVIVFVLAATDILGLFGVSLFLRDILSYIPNIIVAVLIMLAAVVLANFLKSLVKASVLSAKLHGSNFLGVLTWWTMIVFGFLAALIQLGIAAAILNTLITGLIAMIALAGGIAFGLGGKDYAAYLLERFKRETE</sequence>
<dbReference type="GO" id="GO:0008381">
    <property type="term" value="F:mechanosensitive monoatomic ion channel activity"/>
    <property type="evidence" value="ECO:0007669"/>
    <property type="project" value="InterPro"/>
</dbReference>
<evidence type="ECO:0008006" key="4">
    <source>
        <dbReference type="Google" id="ProtNLM"/>
    </source>
</evidence>
<accession>A0A2M7B500</accession>